<proteinExistence type="predicted"/>
<sequence length="329" mass="37662">MLLTTCTLRQLPQALALGANFAQYHPDLPVVIGLADDGSQLPPAHTIPFPVITAADCLGDQLPALSAQYTPAEFAAACKPAFIRTAFERYPAVNQVLYADPSIRIYQSLDTVFEKLTTHTLLITPHITQPLTDNFFPDEKYFQNTGLYSTDFLAFRRSAETDRLLTWWQDRVTTRAAIDYCAGLCLDQIWLMHALTFFEGVGVVKDPAWHVAVWNFHERWLTQEPQGWRVNGQSRLLFANFKGLDDPDEGLFPYQNRFRLANRPDVQPLLQQYRQYRQGQLYSDLYRIPPAYGLQPEPVIVRGWRRHLVQSIQKVNLFIDSVPLPAIKR</sequence>
<protein>
    <submittedName>
        <fullName evidence="1">Uncharacterized protein</fullName>
    </submittedName>
</protein>
<evidence type="ECO:0000313" key="1">
    <source>
        <dbReference type="EMBL" id="GAA4463427.1"/>
    </source>
</evidence>
<dbReference type="Proteomes" id="UP001501175">
    <property type="component" value="Unassembled WGS sequence"/>
</dbReference>
<reference evidence="2" key="1">
    <citation type="journal article" date="2019" name="Int. J. Syst. Evol. Microbiol.">
        <title>The Global Catalogue of Microorganisms (GCM) 10K type strain sequencing project: providing services to taxonomists for standard genome sequencing and annotation.</title>
        <authorList>
            <consortium name="The Broad Institute Genomics Platform"/>
            <consortium name="The Broad Institute Genome Sequencing Center for Infectious Disease"/>
            <person name="Wu L."/>
            <person name="Ma J."/>
        </authorList>
    </citation>
    <scope>NUCLEOTIDE SEQUENCE [LARGE SCALE GENOMIC DNA]</scope>
    <source>
        <strain evidence="2">JCM 17927</strain>
    </source>
</reference>
<accession>A0ABP8NDD2</accession>
<organism evidence="1 2">
    <name type="scientific">Nibrella saemangeumensis</name>
    <dbReference type="NCBI Taxonomy" id="1084526"/>
    <lineage>
        <taxon>Bacteria</taxon>
        <taxon>Pseudomonadati</taxon>
        <taxon>Bacteroidota</taxon>
        <taxon>Cytophagia</taxon>
        <taxon>Cytophagales</taxon>
        <taxon>Spirosomataceae</taxon>
        <taxon>Nibrella</taxon>
    </lineage>
</organism>
<name>A0ABP8NDD2_9BACT</name>
<dbReference type="RefSeq" id="WP_345246628.1">
    <property type="nucleotide sequence ID" value="NZ_BAABHD010000074.1"/>
</dbReference>
<comment type="caution">
    <text evidence="1">The sequence shown here is derived from an EMBL/GenBank/DDBJ whole genome shotgun (WGS) entry which is preliminary data.</text>
</comment>
<dbReference type="EMBL" id="BAABHD010000074">
    <property type="protein sequence ID" value="GAA4463427.1"/>
    <property type="molecule type" value="Genomic_DNA"/>
</dbReference>
<gene>
    <name evidence="1" type="ORF">GCM10023189_41460</name>
</gene>
<keyword evidence="2" id="KW-1185">Reference proteome</keyword>
<evidence type="ECO:0000313" key="2">
    <source>
        <dbReference type="Proteomes" id="UP001501175"/>
    </source>
</evidence>